<protein>
    <submittedName>
        <fullName evidence="2">Uncharacterized protein</fullName>
    </submittedName>
</protein>
<reference evidence="3" key="2">
    <citation type="journal article" date="2017" name="Nat. Plants">
        <title>The Aegilops tauschii genome reveals multiple impacts of transposons.</title>
        <authorList>
            <person name="Zhao G."/>
            <person name="Zou C."/>
            <person name="Li K."/>
            <person name="Wang K."/>
            <person name="Li T."/>
            <person name="Gao L."/>
            <person name="Zhang X."/>
            <person name="Wang H."/>
            <person name="Yang Z."/>
            <person name="Liu X."/>
            <person name="Jiang W."/>
            <person name="Mao L."/>
            <person name="Kong X."/>
            <person name="Jiao Y."/>
            <person name="Jia J."/>
        </authorList>
    </citation>
    <scope>NUCLEOTIDE SEQUENCE [LARGE SCALE GENOMIC DNA]</scope>
    <source>
        <strain evidence="3">cv. AL8/78</strain>
    </source>
</reference>
<accession>A0A453CA31</accession>
<reference evidence="2" key="3">
    <citation type="journal article" date="2017" name="Nature">
        <title>Genome sequence of the progenitor of the wheat D genome Aegilops tauschii.</title>
        <authorList>
            <person name="Luo M.C."/>
            <person name="Gu Y.Q."/>
            <person name="Puiu D."/>
            <person name="Wang H."/>
            <person name="Twardziok S.O."/>
            <person name="Deal K.R."/>
            <person name="Huo N."/>
            <person name="Zhu T."/>
            <person name="Wang L."/>
            <person name="Wang Y."/>
            <person name="McGuire P.E."/>
            <person name="Liu S."/>
            <person name="Long H."/>
            <person name="Ramasamy R.K."/>
            <person name="Rodriguez J.C."/>
            <person name="Van S.L."/>
            <person name="Yuan L."/>
            <person name="Wang Z."/>
            <person name="Xia Z."/>
            <person name="Xiao L."/>
            <person name="Anderson O.D."/>
            <person name="Ouyang S."/>
            <person name="Liang Y."/>
            <person name="Zimin A.V."/>
            <person name="Pertea G."/>
            <person name="Qi P."/>
            <person name="Bennetzen J.L."/>
            <person name="Dai X."/>
            <person name="Dawson M.W."/>
            <person name="Muller H.G."/>
            <person name="Kugler K."/>
            <person name="Rivarola-Duarte L."/>
            <person name="Spannagl M."/>
            <person name="Mayer K.F.X."/>
            <person name="Lu F.H."/>
            <person name="Bevan M.W."/>
            <person name="Leroy P."/>
            <person name="Li P."/>
            <person name="You F.M."/>
            <person name="Sun Q."/>
            <person name="Liu Z."/>
            <person name="Lyons E."/>
            <person name="Wicker T."/>
            <person name="Salzberg S.L."/>
            <person name="Devos K.M."/>
            <person name="Dvorak J."/>
        </authorList>
    </citation>
    <scope>NUCLEOTIDE SEQUENCE [LARGE SCALE GENOMIC DNA]</scope>
    <source>
        <strain evidence="2">cv. AL8/78</strain>
    </source>
</reference>
<reference evidence="2" key="5">
    <citation type="journal article" date="2021" name="G3 (Bethesda)">
        <title>Aegilops tauschii genome assembly Aet v5.0 features greater sequence contiguity and improved annotation.</title>
        <authorList>
            <person name="Wang L."/>
            <person name="Zhu T."/>
            <person name="Rodriguez J.C."/>
            <person name="Deal K.R."/>
            <person name="Dubcovsky J."/>
            <person name="McGuire P.E."/>
            <person name="Lux T."/>
            <person name="Spannagl M."/>
            <person name="Mayer K.F.X."/>
            <person name="Baldrich P."/>
            <person name="Meyers B.C."/>
            <person name="Huo N."/>
            <person name="Gu Y.Q."/>
            <person name="Zhou H."/>
            <person name="Devos K.M."/>
            <person name="Bennetzen J.L."/>
            <person name="Unver T."/>
            <person name="Budak H."/>
            <person name="Gulick P.J."/>
            <person name="Galiba G."/>
            <person name="Kalapos B."/>
            <person name="Nelson D.R."/>
            <person name="Li P."/>
            <person name="You F.M."/>
            <person name="Luo M.C."/>
            <person name="Dvorak J."/>
        </authorList>
    </citation>
    <scope>NUCLEOTIDE SEQUENCE [LARGE SCALE GENOMIC DNA]</scope>
    <source>
        <strain evidence="2">cv. AL8/78</strain>
    </source>
</reference>
<dbReference type="EnsemblPlants" id="AET2Gv20779500.6">
    <property type="protein sequence ID" value="AET2Gv20779500.6"/>
    <property type="gene ID" value="AET2Gv20779500"/>
</dbReference>
<feature type="transmembrane region" description="Helical" evidence="1">
    <location>
        <begin position="26"/>
        <end position="44"/>
    </location>
</feature>
<sequence>MCNSWMTEVKQQPGLGVALHYKEIRLILKLHVWVLLLLLIIMMIEENLQYTACSQIALT</sequence>
<keyword evidence="1" id="KW-0472">Membrane</keyword>
<name>A0A453CA31_AEGTS</name>
<evidence type="ECO:0000313" key="2">
    <source>
        <dbReference type="EnsemblPlants" id="AET2Gv20779500.6"/>
    </source>
</evidence>
<proteinExistence type="predicted"/>
<reference evidence="2" key="4">
    <citation type="submission" date="2019-03" db="UniProtKB">
        <authorList>
            <consortium name="EnsemblPlants"/>
        </authorList>
    </citation>
    <scope>IDENTIFICATION</scope>
</reference>
<organism evidence="2 3">
    <name type="scientific">Aegilops tauschii subsp. strangulata</name>
    <name type="common">Goatgrass</name>
    <dbReference type="NCBI Taxonomy" id="200361"/>
    <lineage>
        <taxon>Eukaryota</taxon>
        <taxon>Viridiplantae</taxon>
        <taxon>Streptophyta</taxon>
        <taxon>Embryophyta</taxon>
        <taxon>Tracheophyta</taxon>
        <taxon>Spermatophyta</taxon>
        <taxon>Magnoliopsida</taxon>
        <taxon>Liliopsida</taxon>
        <taxon>Poales</taxon>
        <taxon>Poaceae</taxon>
        <taxon>BOP clade</taxon>
        <taxon>Pooideae</taxon>
        <taxon>Triticodae</taxon>
        <taxon>Triticeae</taxon>
        <taxon>Triticinae</taxon>
        <taxon>Aegilops</taxon>
    </lineage>
</organism>
<evidence type="ECO:0000313" key="3">
    <source>
        <dbReference type="Proteomes" id="UP000015105"/>
    </source>
</evidence>
<evidence type="ECO:0000256" key="1">
    <source>
        <dbReference type="SAM" id="Phobius"/>
    </source>
</evidence>
<dbReference type="AlphaFoldDB" id="A0A453CA31"/>
<reference evidence="3" key="1">
    <citation type="journal article" date="2014" name="Science">
        <title>Ancient hybridizations among the ancestral genomes of bread wheat.</title>
        <authorList>
            <consortium name="International Wheat Genome Sequencing Consortium,"/>
            <person name="Marcussen T."/>
            <person name="Sandve S.R."/>
            <person name="Heier L."/>
            <person name="Spannagl M."/>
            <person name="Pfeifer M."/>
            <person name="Jakobsen K.S."/>
            <person name="Wulff B.B."/>
            <person name="Steuernagel B."/>
            <person name="Mayer K.F."/>
            <person name="Olsen O.A."/>
        </authorList>
    </citation>
    <scope>NUCLEOTIDE SEQUENCE [LARGE SCALE GENOMIC DNA]</scope>
    <source>
        <strain evidence="3">cv. AL8/78</strain>
    </source>
</reference>
<keyword evidence="3" id="KW-1185">Reference proteome</keyword>
<dbReference type="Proteomes" id="UP000015105">
    <property type="component" value="Chromosome 2D"/>
</dbReference>
<dbReference type="Gramene" id="AET2Gv20779500.6">
    <property type="protein sequence ID" value="AET2Gv20779500.6"/>
    <property type="gene ID" value="AET2Gv20779500"/>
</dbReference>
<keyword evidence="1" id="KW-1133">Transmembrane helix</keyword>
<keyword evidence="1" id="KW-0812">Transmembrane</keyword>